<reference evidence="1" key="1">
    <citation type="journal article" date="2021" name="Proc. Natl. Acad. Sci. U.S.A.">
        <title>A Catalog of Tens of Thousands of Viruses from Human Metagenomes Reveals Hidden Associations with Chronic Diseases.</title>
        <authorList>
            <person name="Tisza M.J."/>
            <person name="Buck C.B."/>
        </authorList>
    </citation>
    <scope>NUCLEOTIDE SEQUENCE</scope>
    <source>
        <strain evidence="1">Ctxdc10</strain>
    </source>
</reference>
<protein>
    <submittedName>
        <fullName evidence="1">Uncharacterized protein</fullName>
    </submittedName>
</protein>
<sequence>MVQICKIKKTNKLYNRMLVFFDVPPQGLTACLFLKLEIH</sequence>
<evidence type="ECO:0000313" key="1">
    <source>
        <dbReference type="EMBL" id="DAF85152.1"/>
    </source>
</evidence>
<proteinExistence type="predicted"/>
<dbReference type="EMBL" id="BK015918">
    <property type="protein sequence ID" value="DAF85152.1"/>
    <property type="molecule type" value="Genomic_DNA"/>
</dbReference>
<accession>A0A8S5TSJ5</accession>
<name>A0A8S5TSJ5_9CAUD</name>
<organism evidence="1">
    <name type="scientific">Siphoviridae sp. ctxdc10</name>
    <dbReference type="NCBI Taxonomy" id="2825740"/>
    <lineage>
        <taxon>Viruses</taxon>
        <taxon>Duplodnaviria</taxon>
        <taxon>Heunggongvirae</taxon>
        <taxon>Uroviricota</taxon>
        <taxon>Caudoviricetes</taxon>
    </lineage>
</organism>